<dbReference type="PANTHER" id="PTHR12616:SF1">
    <property type="entry name" value="VACUOLAR PROTEIN SORTING-ASSOCIATED PROTEIN 41 HOMOLOG"/>
    <property type="match status" value="1"/>
</dbReference>
<dbReference type="InterPro" id="IPR011990">
    <property type="entry name" value="TPR-like_helical_dom_sf"/>
</dbReference>
<evidence type="ECO:0000259" key="7">
    <source>
        <dbReference type="Pfam" id="PF23411"/>
    </source>
</evidence>
<evidence type="ECO:0000256" key="3">
    <source>
        <dbReference type="ARBA" id="ARBA00022927"/>
    </source>
</evidence>
<dbReference type="GO" id="GO:0005770">
    <property type="term" value="C:late endosome"/>
    <property type="evidence" value="ECO:0007669"/>
    <property type="project" value="UniProtKB-UniRule"/>
</dbReference>
<comment type="caution">
    <text evidence="8">The sequence shown here is derived from an EMBL/GenBank/DDBJ whole genome shotgun (WGS) entry which is preliminary data.</text>
</comment>
<dbReference type="Gene3D" id="1.25.40.10">
    <property type="entry name" value="Tetratricopeptide repeat domain"/>
    <property type="match status" value="1"/>
</dbReference>
<dbReference type="AlphaFoldDB" id="A0A9P0QM35"/>
<dbReference type="InterPro" id="IPR015943">
    <property type="entry name" value="WD40/YVTN_repeat-like_dom_sf"/>
</dbReference>
<dbReference type="Pfam" id="PF23556">
    <property type="entry name" value="TPR_Vps41"/>
    <property type="match status" value="1"/>
</dbReference>
<dbReference type="Pfam" id="PF23411">
    <property type="entry name" value="Beta-prop_Vps41"/>
    <property type="match status" value="1"/>
</dbReference>
<evidence type="ECO:0000313" key="8">
    <source>
        <dbReference type="EMBL" id="CAH2351027.1"/>
    </source>
</evidence>
<dbReference type="InterPro" id="IPR057780">
    <property type="entry name" value="Beta-prop_Vps41"/>
</dbReference>
<feature type="region of interest" description="Disordered" evidence="6">
    <location>
        <begin position="1"/>
        <end position="111"/>
    </location>
</feature>
<dbReference type="GO" id="GO:0000329">
    <property type="term" value="C:fungal-type vacuole membrane"/>
    <property type="evidence" value="ECO:0007669"/>
    <property type="project" value="UniProtKB-UniRule"/>
</dbReference>
<evidence type="ECO:0000256" key="6">
    <source>
        <dbReference type="SAM" id="MobiDB-lite"/>
    </source>
</evidence>
<feature type="repeat" description="CHCR" evidence="5">
    <location>
        <begin position="749"/>
        <end position="901"/>
    </location>
</feature>
<dbReference type="GO" id="GO:0006623">
    <property type="term" value="P:protein targeting to vacuole"/>
    <property type="evidence" value="ECO:0007669"/>
    <property type="project" value="InterPro"/>
</dbReference>
<dbReference type="Proteomes" id="UP000837801">
    <property type="component" value="Unassembled WGS sequence"/>
</dbReference>
<dbReference type="SUPFAM" id="SSF48371">
    <property type="entry name" value="ARM repeat"/>
    <property type="match status" value="1"/>
</dbReference>
<dbReference type="PANTHER" id="PTHR12616">
    <property type="entry name" value="VACUOLAR PROTEIN SORTING VPS41"/>
    <property type="match status" value="1"/>
</dbReference>
<gene>
    <name evidence="8" type="ORF">CLIB1423_02S10616</name>
</gene>
<comment type="function">
    <text evidence="4">Required for vacuolar assembly and vacuolar traffic.</text>
</comment>
<evidence type="ECO:0000256" key="5">
    <source>
        <dbReference type="PROSITE-ProRule" id="PRU01006"/>
    </source>
</evidence>
<feature type="domain" description="Vps41 beta-propeller" evidence="7">
    <location>
        <begin position="110"/>
        <end position="481"/>
    </location>
</feature>
<evidence type="ECO:0000256" key="1">
    <source>
        <dbReference type="ARBA" id="ARBA00009582"/>
    </source>
</evidence>
<proteinExistence type="inferred from homology"/>
<dbReference type="OrthoDB" id="244107at2759"/>
<evidence type="ECO:0000256" key="2">
    <source>
        <dbReference type="ARBA" id="ARBA00022448"/>
    </source>
</evidence>
<reference evidence="8" key="1">
    <citation type="submission" date="2022-03" db="EMBL/GenBank/DDBJ databases">
        <authorList>
            <person name="Legras J.-L."/>
            <person name="Devillers H."/>
            <person name="Grondin C."/>
        </authorList>
    </citation>
    <scope>NUCLEOTIDE SEQUENCE</scope>
    <source>
        <strain evidence="8">CLIB 1423</strain>
    </source>
</reference>
<comment type="subcellular location">
    <subcellularLocation>
        <location evidence="4">Vacuole</location>
    </subcellularLocation>
</comment>
<keyword evidence="4" id="KW-0926">Vacuole</keyword>
<dbReference type="PROSITE" id="PS50236">
    <property type="entry name" value="CHCR"/>
    <property type="match status" value="1"/>
</dbReference>
<dbReference type="PIRSF" id="PIRSF028921">
    <property type="entry name" value="VPS41"/>
    <property type="match status" value="1"/>
</dbReference>
<dbReference type="GO" id="GO:0030897">
    <property type="term" value="C:HOPS complex"/>
    <property type="evidence" value="ECO:0007669"/>
    <property type="project" value="UniProtKB-UniRule"/>
</dbReference>
<organism evidence="8 9">
    <name type="scientific">[Candida] railenensis</name>
    <dbReference type="NCBI Taxonomy" id="45579"/>
    <lineage>
        <taxon>Eukaryota</taxon>
        <taxon>Fungi</taxon>
        <taxon>Dikarya</taxon>
        <taxon>Ascomycota</taxon>
        <taxon>Saccharomycotina</taxon>
        <taxon>Pichiomycetes</taxon>
        <taxon>Debaryomycetaceae</taxon>
        <taxon>Kurtzmaniella</taxon>
    </lineage>
</organism>
<dbReference type="InterPro" id="IPR036322">
    <property type="entry name" value="WD40_repeat_dom_sf"/>
</dbReference>
<name>A0A9P0QM35_9ASCO</name>
<dbReference type="InterPro" id="IPR016024">
    <property type="entry name" value="ARM-type_fold"/>
</dbReference>
<dbReference type="Gene3D" id="2.130.10.10">
    <property type="entry name" value="YVTN repeat-like/Quinoprotein amine dehydrogenase"/>
    <property type="match status" value="1"/>
</dbReference>
<evidence type="ECO:0000256" key="4">
    <source>
        <dbReference type="PIRNR" id="PIRNR028921"/>
    </source>
</evidence>
<dbReference type="SUPFAM" id="SSF50978">
    <property type="entry name" value="WD40 repeat-like"/>
    <property type="match status" value="1"/>
</dbReference>
<accession>A0A9P0QM35</accession>
<evidence type="ECO:0000313" key="9">
    <source>
        <dbReference type="Proteomes" id="UP000837801"/>
    </source>
</evidence>
<dbReference type="GO" id="GO:0016236">
    <property type="term" value="P:macroautophagy"/>
    <property type="evidence" value="ECO:0007669"/>
    <property type="project" value="TreeGrafter"/>
</dbReference>
<dbReference type="SMART" id="SM00299">
    <property type="entry name" value="CLH"/>
    <property type="match status" value="1"/>
</dbReference>
<dbReference type="InterPro" id="IPR016902">
    <property type="entry name" value="Vps41"/>
</dbReference>
<dbReference type="EMBL" id="CAKXYY010000002">
    <property type="protein sequence ID" value="CAH2351027.1"/>
    <property type="molecule type" value="Genomic_DNA"/>
</dbReference>
<dbReference type="GO" id="GO:0009267">
    <property type="term" value="P:cellular response to starvation"/>
    <property type="evidence" value="ECO:0007669"/>
    <property type="project" value="TreeGrafter"/>
</dbReference>
<keyword evidence="2 4" id="KW-0813">Transport</keyword>
<dbReference type="GO" id="GO:0034058">
    <property type="term" value="P:endosomal vesicle fusion"/>
    <property type="evidence" value="ECO:0007669"/>
    <property type="project" value="UniProtKB-UniRule"/>
</dbReference>
<keyword evidence="3 4" id="KW-0653">Protein transport</keyword>
<protein>
    <recommendedName>
        <fullName evidence="4">Vacuolar protein sorting-associated protein 41</fullName>
    </recommendedName>
</protein>
<feature type="compositionally biased region" description="Acidic residues" evidence="6">
    <location>
        <begin position="91"/>
        <end position="104"/>
    </location>
</feature>
<comment type="similarity">
    <text evidence="1 4">Belongs to the VPS41 family.</text>
</comment>
<sequence length="1049" mass="118686">MAGQQTQVDGKGTRSNSVYIKMDKGDDADGTSVEHGDGPNGIESNVIEKGLTASAIDKEDEVEANEENVEEGKEEGTDGEEAADAGVHDESDSDDGSSDSDSEDEPPKFKYSRLTNLPSTFFTKDPISTCTFHESVFIFATHSGLLHIVHSDMSVIRTFKAHRASILSVYTDGLYFGSASMDGTVVIGSIVDEKDIIAYDFKRPIHAVILDKNYKHSRSFITGGMSGKIIRSSKNWLGQRVDTVLDEGSESGAAIVGIFQLQDIILWMNDDGISVYHTTSKLKISTIERPPNSPRGDMYWPRVHFPEVDRIVIAWADHIWLLRVVQTGPSAAESSATGSVKGGGSIIGGNGGSGGSNSSKIFIPSSATISFRSGYSKAIEIEHVLKVNDCLIAGISTFKDDLCILLTYQPPVRHEKSIEFHNPELKLINTTSGEIVFEEEIGLKDISNLGLNDYMLGTHIGEKSSPRYFIVSAKDAVVVQEVSLQDQLQWYIDNEKFFEAWKISEHLVEPIKRLNLGVSHADSLIKENQWNETAQFLKQLLYLDEMMLPEGEDSKSTIGSKQQKKGDQKSDEYIKEIIQQWENWSNIFIDTGHIEELTTIIPTASKLSINTNVYTSILEYWGSTKTDLGVFYSLLDSWDPELYSLKSIEDMIEEKLETEYSNERLRRYLTQLYVKSHEPIKSVPHLRILKDNQIMDFLSQHHILANFVNSFPDFIKLRFSDEENEEGDNIHKIPIHILKVKLEDIVDLLVENRHELPPKQIIDLMFKYNLDFMNYFYLEKLNEIDEYLIRSFSNERILLYSQYDRGKLLEFLTKSSSSNANGSSGGYDINKAIELCERNEYIEELVYLLGNIGENRKALMLIINKLDDPEKAIKFAKHQNDEEAWTILLDYSMSKPAFIKALIELADDQSSSFYDPISIIRRIPENVKVEGLKASVTKISYNNDLNLVLNQLILKIIYKESEDISRHFRSEKLLGIEVDLDNDSHDQVEKVLQEFETLVLFEKESNGKVQLATLKDFFKDKPDVKVPIIVRYSNLADKIEHLEQILIDG</sequence>
<feature type="compositionally biased region" description="Polar residues" evidence="6">
    <location>
        <begin position="1"/>
        <end position="18"/>
    </location>
</feature>
<dbReference type="InterPro" id="IPR045111">
    <property type="entry name" value="Vps41/Vps8"/>
</dbReference>
<feature type="compositionally biased region" description="Basic and acidic residues" evidence="6">
    <location>
        <begin position="21"/>
        <end position="37"/>
    </location>
</feature>
<keyword evidence="9" id="KW-1185">Reference proteome</keyword>
<dbReference type="InterPro" id="IPR000547">
    <property type="entry name" value="Clathrin_H-chain/VPS_repeat"/>
</dbReference>
<feature type="compositionally biased region" description="Acidic residues" evidence="6">
    <location>
        <begin position="58"/>
        <end position="69"/>
    </location>
</feature>